<dbReference type="Gene3D" id="3.40.50.150">
    <property type="entry name" value="Vaccinia Virus protein VP39"/>
    <property type="match status" value="1"/>
</dbReference>
<dbReference type="RefSeq" id="WP_188581412.1">
    <property type="nucleotide sequence ID" value="NZ_BMDZ01000064.1"/>
</dbReference>
<dbReference type="PANTHER" id="PTHR43619:SF2">
    <property type="entry name" value="S-ADENOSYL-L-METHIONINE-DEPENDENT METHYLTRANSFERASES SUPERFAMILY PROTEIN"/>
    <property type="match status" value="1"/>
</dbReference>
<protein>
    <submittedName>
        <fullName evidence="2">O-methyltransferase OMT</fullName>
    </submittedName>
</protein>
<keyword evidence="3" id="KW-1185">Reference proteome</keyword>
<feature type="region of interest" description="Disordered" evidence="1">
    <location>
        <begin position="1"/>
        <end position="22"/>
    </location>
</feature>
<evidence type="ECO:0000313" key="2">
    <source>
        <dbReference type="EMBL" id="GGB56014.1"/>
    </source>
</evidence>
<dbReference type="PANTHER" id="PTHR43619">
    <property type="entry name" value="S-ADENOSYL-L-METHIONINE-DEPENDENT METHYLTRANSFERASE YKTD-RELATED"/>
    <property type="match status" value="1"/>
</dbReference>
<dbReference type="EMBL" id="BMDZ01000064">
    <property type="protein sequence ID" value="GGB56014.1"/>
    <property type="molecule type" value="Genomic_DNA"/>
</dbReference>
<organism evidence="2 3">
    <name type="scientific">Tistrella bauzanensis</name>
    <dbReference type="NCBI Taxonomy" id="657419"/>
    <lineage>
        <taxon>Bacteria</taxon>
        <taxon>Pseudomonadati</taxon>
        <taxon>Pseudomonadota</taxon>
        <taxon>Alphaproteobacteria</taxon>
        <taxon>Geminicoccales</taxon>
        <taxon>Geminicoccaceae</taxon>
        <taxon>Tistrella</taxon>
    </lineage>
</organism>
<proteinExistence type="predicted"/>
<dbReference type="InterPro" id="IPR029063">
    <property type="entry name" value="SAM-dependent_MTases_sf"/>
</dbReference>
<comment type="caution">
    <text evidence="2">The sequence shown here is derived from an EMBL/GenBank/DDBJ whole genome shotgun (WGS) entry which is preliminary data.</text>
</comment>
<accession>A0ABQ1J1W6</accession>
<dbReference type="Proteomes" id="UP000603352">
    <property type="component" value="Unassembled WGS sequence"/>
</dbReference>
<sequence length="296" mass="32216">MTSSPAIAGNGSGNGSGTGRLSVTLDGVPETMLWPLWHRVGLAATGRVPADQVLDDPRAAALVARIDYDFQGRFGRPHPAHTIRARLGDRLISDFAAAHDQPIRVVALGEGLETQLWRVDDGRLDWVTLDLAPGIDLRRRLLPAHPRNRMIAASAFSPADWMDEVGTDRPCFFSAAGLLMYAPDRATVTGMLRALAGGFPGGQVYFDTIPHWYSRKTLHGLKVTPGYTVPPMPFALTRAGLADFMAAISGLDLVRAWTYAEPYPRMMPLLSLVSRIGFVRDHVAPLLILGRFGPMV</sequence>
<dbReference type="SUPFAM" id="SSF53335">
    <property type="entry name" value="S-adenosyl-L-methionine-dependent methyltransferases"/>
    <property type="match status" value="1"/>
</dbReference>
<name>A0ABQ1J1W6_9PROT</name>
<evidence type="ECO:0000256" key="1">
    <source>
        <dbReference type="SAM" id="MobiDB-lite"/>
    </source>
</evidence>
<reference evidence="3" key="1">
    <citation type="journal article" date="2019" name="Int. J. Syst. Evol. Microbiol.">
        <title>The Global Catalogue of Microorganisms (GCM) 10K type strain sequencing project: providing services to taxonomists for standard genome sequencing and annotation.</title>
        <authorList>
            <consortium name="The Broad Institute Genomics Platform"/>
            <consortium name="The Broad Institute Genome Sequencing Center for Infectious Disease"/>
            <person name="Wu L."/>
            <person name="Ma J."/>
        </authorList>
    </citation>
    <scope>NUCLEOTIDE SEQUENCE [LARGE SCALE GENOMIC DNA]</scope>
    <source>
        <strain evidence="3">CGMCC 1.10188</strain>
    </source>
</reference>
<gene>
    <name evidence="2" type="ORF">GCM10011505_41190</name>
</gene>
<evidence type="ECO:0000313" key="3">
    <source>
        <dbReference type="Proteomes" id="UP000603352"/>
    </source>
</evidence>